<protein>
    <submittedName>
        <fullName evidence="1">Uncharacterized protein</fullName>
    </submittedName>
</protein>
<evidence type="ECO:0000313" key="1">
    <source>
        <dbReference type="EMBL" id="CAF1554894.1"/>
    </source>
</evidence>
<keyword evidence="4" id="KW-1185">Reference proteome</keyword>
<name>A0A815XA71_9BILA</name>
<dbReference type="Proteomes" id="UP000663854">
    <property type="component" value="Unassembled WGS sequence"/>
</dbReference>
<gene>
    <name evidence="2" type="ORF">JXQ802_LOCUS58184</name>
    <name evidence="1" type="ORF">PYM288_LOCUS41570</name>
</gene>
<feature type="non-terminal residue" evidence="1">
    <location>
        <position position="65"/>
    </location>
</feature>
<dbReference type="EMBL" id="CAJNOH010014390">
    <property type="protein sequence ID" value="CAF1554894.1"/>
    <property type="molecule type" value="Genomic_DNA"/>
</dbReference>
<evidence type="ECO:0000313" key="4">
    <source>
        <dbReference type="Proteomes" id="UP000663870"/>
    </source>
</evidence>
<proteinExistence type="predicted"/>
<evidence type="ECO:0000313" key="3">
    <source>
        <dbReference type="Proteomes" id="UP000663854"/>
    </source>
</evidence>
<sequence>MKKFVEEFGSLLHLPSMNKIVNILKNLSDPSIDNYMKEITTIDKAACSWTSLISGINLNVQGDPK</sequence>
<comment type="caution">
    <text evidence="1">The sequence shown here is derived from an EMBL/GenBank/DDBJ whole genome shotgun (WGS) entry which is preliminary data.</text>
</comment>
<evidence type="ECO:0000313" key="2">
    <source>
        <dbReference type="EMBL" id="CAF1674739.1"/>
    </source>
</evidence>
<organism evidence="1 3">
    <name type="scientific">Rotaria sordida</name>
    <dbReference type="NCBI Taxonomy" id="392033"/>
    <lineage>
        <taxon>Eukaryota</taxon>
        <taxon>Metazoa</taxon>
        <taxon>Spiralia</taxon>
        <taxon>Gnathifera</taxon>
        <taxon>Rotifera</taxon>
        <taxon>Eurotatoria</taxon>
        <taxon>Bdelloidea</taxon>
        <taxon>Philodinida</taxon>
        <taxon>Philodinidae</taxon>
        <taxon>Rotaria</taxon>
    </lineage>
</organism>
<dbReference type="Proteomes" id="UP000663870">
    <property type="component" value="Unassembled WGS sequence"/>
</dbReference>
<reference evidence="1" key="1">
    <citation type="submission" date="2021-02" db="EMBL/GenBank/DDBJ databases">
        <authorList>
            <person name="Nowell W R."/>
        </authorList>
    </citation>
    <scope>NUCLEOTIDE SEQUENCE</scope>
</reference>
<accession>A0A815XA71</accession>
<dbReference type="AlphaFoldDB" id="A0A815XA71"/>
<dbReference type="EMBL" id="CAJNOL010016289">
    <property type="protein sequence ID" value="CAF1674739.1"/>
    <property type="molecule type" value="Genomic_DNA"/>
</dbReference>